<dbReference type="InterPro" id="IPR050160">
    <property type="entry name" value="MHC/Immunoglobulin"/>
</dbReference>
<sequence length="91" mass="10744">MRSLFFLFCEYMMIPKIDFYPVDIAIVWLRDGEILRNSSMGKIQRNKNGTYSVGNKVTITPEHESKNQTFACRVRHESLPWEIFLLNSRIT</sequence>
<dbReference type="PANTHER" id="PTHR19944">
    <property type="entry name" value="MHC CLASS II-RELATED"/>
    <property type="match status" value="1"/>
</dbReference>
<dbReference type="InterPro" id="IPR003597">
    <property type="entry name" value="Ig_C1-set"/>
</dbReference>
<organism evidence="2 3">
    <name type="scientific">Leptobrachium leishanense</name>
    <name type="common">Leishan spiny toad</name>
    <dbReference type="NCBI Taxonomy" id="445787"/>
    <lineage>
        <taxon>Eukaryota</taxon>
        <taxon>Metazoa</taxon>
        <taxon>Chordata</taxon>
        <taxon>Craniata</taxon>
        <taxon>Vertebrata</taxon>
        <taxon>Euteleostomi</taxon>
        <taxon>Amphibia</taxon>
        <taxon>Batrachia</taxon>
        <taxon>Anura</taxon>
        <taxon>Pelobatoidea</taxon>
        <taxon>Megophryidae</taxon>
        <taxon>Leptobrachium</taxon>
    </lineage>
</organism>
<dbReference type="SUPFAM" id="SSF48726">
    <property type="entry name" value="Immunoglobulin"/>
    <property type="match status" value="1"/>
</dbReference>
<feature type="domain" description="Ig-like" evidence="1">
    <location>
        <begin position="1"/>
        <end position="78"/>
    </location>
</feature>
<name>A0A8C5QWH7_9ANUR</name>
<dbReference type="SMART" id="SM00407">
    <property type="entry name" value="IGc1"/>
    <property type="match status" value="1"/>
</dbReference>
<dbReference type="InterPro" id="IPR003006">
    <property type="entry name" value="Ig/MHC_CS"/>
</dbReference>
<dbReference type="PANTHER" id="PTHR19944:SF106">
    <property type="entry name" value="TYROSINE-PROTEIN PHOSPHATASE NON-RECEPTOR TYPE SUBSTRATE 1"/>
    <property type="match status" value="1"/>
</dbReference>
<dbReference type="GeneTree" id="ENSGT00950000185048"/>
<dbReference type="PROSITE" id="PS00290">
    <property type="entry name" value="IG_MHC"/>
    <property type="match status" value="1"/>
</dbReference>
<protein>
    <recommendedName>
        <fullName evidence="1">Ig-like domain-containing protein</fullName>
    </recommendedName>
</protein>
<evidence type="ECO:0000313" key="2">
    <source>
        <dbReference type="Ensembl" id="ENSLLEP00000043219.1"/>
    </source>
</evidence>
<evidence type="ECO:0000313" key="3">
    <source>
        <dbReference type="Proteomes" id="UP000694569"/>
    </source>
</evidence>
<reference evidence="2" key="1">
    <citation type="submission" date="2025-08" db="UniProtKB">
        <authorList>
            <consortium name="Ensembl"/>
        </authorList>
    </citation>
    <scope>IDENTIFICATION</scope>
</reference>
<dbReference type="InterPro" id="IPR013783">
    <property type="entry name" value="Ig-like_fold"/>
</dbReference>
<accession>A0A8C5QWH7</accession>
<dbReference type="OrthoDB" id="6370831at2759"/>
<evidence type="ECO:0000259" key="1">
    <source>
        <dbReference type="PROSITE" id="PS50835"/>
    </source>
</evidence>
<dbReference type="AlphaFoldDB" id="A0A8C5QWH7"/>
<dbReference type="Pfam" id="PF07654">
    <property type="entry name" value="C1-set"/>
    <property type="match status" value="1"/>
</dbReference>
<keyword evidence="3" id="KW-1185">Reference proteome</keyword>
<dbReference type="PROSITE" id="PS50835">
    <property type="entry name" value="IG_LIKE"/>
    <property type="match status" value="1"/>
</dbReference>
<dbReference type="Proteomes" id="UP000694569">
    <property type="component" value="Unplaced"/>
</dbReference>
<dbReference type="Gene3D" id="2.60.40.10">
    <property type="entry name" value="Immunoglobulins"/>
    <property type="match status" value="1"/>
</dbReference>
<dbReference type="InterPro" id="IPR007110">
    <property type="entry name" value="Ig-like_dom"/>
</dbReference>
<dbReference type="Ensembl" id="ENSLLET00000044933.1">
    <property type="protein sequence ID" value="ENSLLEP00000043219.1"/>
    <property type="gene ID" value="ENSLLEG00000027449.1"/>
</dbReference>
<proteinExistence type="predicted"/>
<dbReference type="InterPro" id="IPR036179">
    <property type="entry name" value="Ig-like_dom_sf"/>
</dbReference>
<reference evidence="2" key="2">
    <citation type="submission" date="2025-09" db="UniProtKB">
        <authorList>
            <consortium name="Ensembl"/>
        </authorList>
    </citation>
    <scope>IDENTIFICATION</scope>
</reference>